<feature type="transmembrane region" description="Helical" evidence="2">
    <location>
        <begin position="119"/>
        <end position="141"/>
    </location>
</feature>
<feature type="transmembrane region" description="Helical" evidence="2">
    <location>
        <begin position="88"/>
        <end position="112"/>
    </location>
</feature>
<sequence>MPIAFACVHNVCCHSRVKSMTIMQSCCCWRSVRRGSFACAIYTGIYFAVLALTTGKVLQGESEYLRGNRSLPESTSFLEPETISPTTVWFNVTLLICSSSGLICSVLLLYGLCKDQRVFLIPWIVAVIATCIVDVAHSLYLFVAASNFDPTKVMLYTLNFFLLCLNIYSVLCVISQYQEYMAGRGTAADDDEYRVSILRVSQRIQERNKGQKVPAVRYDTQPPTTTATSYLSSRRAATNNETKVTGTPTQSPTGQNTLSSDRSPIAGRTSKKHVQFPDIVSENETGNFEARITVLVPKLELDNEQTTSLSLLKLEEATAIDQILQSQEHT</sequence>
<dbReference type="AlphaFoldDB" id="A0AAJ7NAP5"/>
<keyword evidence="2" id="KW-0812">Transmembrane</keyword>
<dbReference type="GeneID" id="108628499"/>
<evidence type="ECO:0000313" key="4">
    <source>
        <dbReference type="RefSeq" id="XP_017885964.1"/>
    </source>
</evidence>
<organism evidence="3 4">
    <name type="scientific">Ceratina calcarata</name>
    <dbReference type="NCBI Taxonomy" id="156304"/>
    <lineage>
        <taxon>Eukaryota</taxon>
        <taxon>Metazoa</taxon>
        <taxon>Ecdysozoa</taxon>
        <taxon>Arthropoda</taxon>
        <taxon>Hexapoda</taxon>
        <taxon>Insecta</taxon>
        <taxon>Pterygota</taxon>
        <taxon>Neoptera</taxon>
        <taxon>Endopterygota</taxon>
        <taxon>Hymenoptera</taxon>
        <taxon>Apocrita</taxon>
        <taxon>Aculeata</taxon>
        <taxon>Apoidea</taxon>
        <taxon>Anthophila</taxon>
        <taxon>Apidae</taxon>
        <taxon>Ceratina</taxon>
        <taxon>Zadontomerus</taxon>
    </lineage>
</organism>
<name>A0AAJ7NAP5_9HYME</name>
<dbReference type="RefSeq" id="XP_017885964.1">
    <property type="nucleotide sequence ID" value="XM_018030475.2"/>
</dbReference>
<dbReference type="KEGG" id="ccal:108628499"/>
<keyword evidence="2" id="KW-1133">Transmembrane helix</keyword>
<proteinExistence type="predicted"/>
<dbReference type="Proteomes" id="UP000694925">
    <property type="component" value="Unplaced"/>
</dbReference>
<feature type="transmembrane region" description="Helical" evidence="2">
    <location>
        <begin position="39"/>
        <end position="58"/>
    </location>
</feature>
<keyword evidence="3" id="KW-1185">Reference proteome</keyword>
<gene>
    <name evidence="4" type="primary">LOC108628499</name>
</gene>
<evidence type="ECO:0000256" key="2">
    <source>
        <dbReference type="SAM" id="Phobius"/>
    </source>
</evidence>
<keyword evidence="2" id="KW-0472">Membrane</keyword>
<dbReference type="Pfam" id="PF15860">
    <property type="entry name" value="DUF4728"/>
    <property type="match status" value="1"/>
</dbReference>
<evidence type="ECO:0000256" key="1">
    <source>
        <dbReference type="SAM" id="MobiDB-lite"/>
    </source>
</evidence>
<feature type="region of interest" description="Disordered" evidence="1">
    <location>
        <begin position="206"/>
        <end position="270"/>
    </location>
</feature>
<dbReference type="InterPro" id="IPR031720">
    <property type="entry name" value="DUF4728"/>
</dbReference>
<dbReference type="PANTHER" id="PTHR36694">
    <property type="entry name" value="PASIFLORA 1, ISOFORM A-RELATED"/>
    <property type="match status" value="1"/>
</dbReference>
<reference evidence="4" key="1">
    <citation type="submission" date="2025-08" db="UniProtKB">
        <authorList>
            <consortium name="RefSeq"/>
        </authorList>
    </citation>
    <scope>IDENTIFICATION</scope>
    <source>
        <tissue evidence="4">Whole body</tissue>
    </source>
</reference>
<dbReference type="PANTHER" id="PTHR36694:SF11">
    <property type="entry name" value="LP21121P-RELATED"/>
    <property type="match status" value="1"/>
</dbReference>
<feature type="compositionally biased region" description="Polar residues" evidence="1">
    <location>
        <begin position="221"/>
        <end position="262"/>
    </location>
</feature>
<evidence type="ECO:0000313" key="3">
    <source>
        <dbReference type="Proteomes" id="UP000694925"/>
    </source>
</evidence>
<feature type="transmembrane region" description="Helical" evidence="2">
    <location>
        <begin position="153"/>
        <end position="174"/>
    </location>
</feature>
<accession>A0AAJ7NAP5</accession>
<protein>
    <submittedName>
        <fullName evidence="4">Uncharacterized protein LOC108628499 isoform X1</fullName>
    </submittedName>
</protein>